<gene>
    <name evidence="2" type="ORF">LTR91_013426</name>
</gene>
<keyword evidence="1" id="KW-0812">Transmembrane</keyword>
<reference evidence="2" key="1">
    <citation type="submission" date="2023-06" db="EMBL/GenBank/DDBJ databases">
        <title>Black Yeasts Isolated from many extreme environments.</title>
        <authorList>
            <person name="Coleine C."/>
            <person name="Stajich J.E."/>
            <person name="Selbmann L."/>
        </authorList>
    </citation>
    <scope>NUCLEOTIDE SEQUENCE</scope>
    <source>
        <strain evidence="2">CCFEE 5200</strain>
    </source>
</reference>
<keyword evidence="3" id="KW-1185">Reference proteome</keyword>
<evidence type="ECO:0000256" key="1">
    <source>
        <dbReference type="SAM" id="Phobius"/>
    </source>
</evidence>
<keyword evidence="1" id="KW-0472">Membrane</keyword>
<dbReference type="AlphaFoldDB" id="A0AAN6KDW4"/>
<protein>
    <submittedName>
        <fullName evidence="2">Uncharacterized protein</fullName>
    </submittedName>
</protein>
<evidence type="ECO:0000313" key="2">
    <source>
        <dbReference type="EMBL" id="KAK0977271.1"/>
    </source>
</evidence>
<comment type="caution">
    <text evidence="2">The sequence shown here is derived from an EMBL/GenBank/DDBJ whole genome shotgun (WGS) entry which is preliminary data.</text>
</comment>
<sequence>MSAQASQVCEMAQLELPPPAYTENALSIITYPPPSYDAQPSRSRNATGLREPRIVDLEANAVQYHTRRPAPAGNKAGCARVILILVAILGLVVVGMTVFCHHPGGA</sequence>
<organism evidence="2 3">
    <name type="scientific">Friedmanniomyces endolithicus</name>
    <dbReference type="NCBI Taxonomy" id="329885"/>
    <lineage>
        <taxon>Eukaryota</taxon>
        <taxon>Fungi</taxon>
        <taxon>Dikarya</taxon>
        <taxon>Ascomycota</taxon>
        <taxon>Pezizomycotina</taxon>
        <taxon>Dothideomycetes</taxon>
        <taxon>Dothideomycetidae</taxon>
        <taxon>Mycosphaerellales</taxon>
        <taxon>Teratosphaeriaceae</taxon>
        <taxon>Friedmanniomyces</taxon>
    </lineage>
</organism>
<dbReference type="Proteomes" id="UP001175353">
    <property type="component" value="Unassembled WGS sequence"/>
</dbReference>
<dbReference type="EMBL" id="JAUJLE010000135">
    <property type="protein sequence ID" value="KAK0977271.1"/>
    <property type="molecule type" value="Genomic_DNA"/>
</dbReference>
<feature type="transmembrane region" description="Helical" evidence="1">
    <location>
        <begin position="77"/>
        <end position="99"/>
    </location>
</feature>
<keyword evidence="1" id="KW-1133">Transmembrane helix</keyword>
<accession>A0AAN6KDW4</accession>
<evidence type="ECO:0000313" key="3">
    <source>
        <dbReference type="Proteomes" id="UP001175353"/>
    </source>
</evidence>
<proteinExistence type="predicted"/>
<name>A0AAN6KDW4_9PEZI</name>